<reference evidence="2 3" key="2">
    <citation type="journal article" date="2017" name="Front. Plant Sci.">
        <title>Gene Classification and Mining of Molecular Markers Useful in Red Clover (Trifolium pratense) Breeding.</title>
        <authorList>
            <person name="Istvanek J."/>
            <person name="Dluhosova J."/>
            <person name="Dluhos P."/>
            <person name="Patkova L."/>
            <person name="Nedelnik J."/>
            <person name="Repkova J."/>
        </authorList>
    </citation>
    <scope>NUCLEOTIDE SEQUENCE [LARGE SCALE GENOMIC DNA]</scope>
    <source>
        <strain evidence="3">cv. Tatra</strain>
        <tissue evidence="2">Young leaves</tissue>
    </source>
</reference>
<sequence length="177" mass="19709">MEILSLKDSVEKDTFFRKLPNLAEQLPRQIVVKEASALEFGSAAAPALTALLKMGSLLSAEEFRVEVLPTIIKLFASNDRAVRVSLLQHIDQYRESLSAQAVDEQVCSQDKIKMSKFPYFPTVFVAVKHTEIHVLHCICNTVDTCDQVYPHVATGFSNTSAFLRELALKSMLVLAPK</sequence>
<feature type="non-terminal residue" evidence="2">
    <location>
        <position position="177"/>
    </location>
</feature>
<dbReference type="InterPro" id="IPR051177">
    <property type="entry name" value="CIK-Related_Protein"/>
</dbReference>
<dbReference type="EMBL" id="ASHM01036200">
    <property type="protein sequence ID" value="PNX79558.1"/>
    <property type="molecule type" value="Genomic_DNA"/>
</dbReference>
<evidence type="ECO:0000313" key="3">
    <source>
        <dbReference type="Proteomes" id="UP000236291"/>
    </source>
</evidence>
<proteinExistence type="predicted"/>
<organism evidence="2 3">
    <name type="scientific">Trifolium pratense</name>
    <name type="common">Red clover</name>
    <dbReference type="NCBI Taxonomy" id="57577"/>
    <lineage>
        <taxon>Eukaryota</taxon>
        <taxon>Viridiplantae</taxon>
        <taxon>Streptophyta</taxon>
        <taxon>Embryophyta</taxon>
        <taxon>Tracheophyta</taxon>
        <taxon>Spermatophyta</taxon>
        <taxon>Magnoliopsida</taxon>
        <taxon>eudicotyledons</taxon>
        <taxon>Gunneridae</taxon>
        <taxon>Pentapetalae</taxon>
        <taxon>rosids</taxon>
        <taxon>fabids</taxon>
        <taxon>Fabales</taxon>
        <taxon>Fabaceae</taxon>
        <taxon>Papilionoideae</taxon>
        <taxon>50 kb inversion clade</taxon>
        <taxon>NPAAA clade</taxon>
        <taxon>Hologalegina</taxon>
        <taxon>IRL clade</taxon>
        <taxon>Trifolieae</taxon>
        <taxon>Trifolium</taxon>
    </lineage>
</organism>
<dbReference type="PANTHER" id="PTHR12984">
    <property type="entry name" value="SCY1-RELATED S/T PROTEIN KINASE-LIKE"/>
    <property type="match status" value="1"/>
</dbReference>
<dbReference type="Proteomes" id="UP000236291">
    <property type="component" value="Unassembled WGS sequence"/>
</dbReference>
<dbReference type="InterPro" id="IPR021133">
    <property type="entry name" value="HEAT_type_2"/>
</dbReference>
<feature type="repeat" description="HEAT" evidence="1">
    <location>
        <begin position="67"/>
        <end position="105"/>
    </location>
</feature>
<keyword evidence="2" id="KW-0418">Kinase</keyword>
<evidence type="ECO:0000256" key="1">
    <source>
        <dbReference type="PROSITE-ProRule" id="PRU00103"/>
    </source>
</evidence>
<dbReference type="GO" id="GO:0016301">
    <property type="term" value="F:kinase activity"/>
    <property type="evidence" value="ECO:0007669"/>
    <property type="project" value="UniProtKB-KW"/>
</dbReference>
<dbReference type="PROSITE" id="PS50077">
    <property type="entry name" value="HEAT_REPEAT"/>
    <property type="match status" value="1"/>
</dbReference>
<keyword evidence="2" id="KW-0808">Transferase</keyword>
<protein>
    <submittedName>
        <fullName evidence="2">Putative inactive serine threonine-protein kinase SCY1-like protein</fullName>
    </submittedName>
</protein>
<name>A0A2K3LLZ6_TRIPR</name>
<comment type="caution">
    <text evidence="2">The sequence shown here is derived from an EMBL/GenBank/DDBJ whole genome shotgun (WGS) entry which is preliminary data.</text>
</comment>
<dbReference type="PANTHER" id="PTHR12984:SF3">
    <property type="entry name" value="N-TERMINAL KINASE-LIKE PROTEIN"/>
    <property type="match status" value="1"/>
</dbReference>
<dbReference type="InterPro" id="IPR011989">
    <property type="entry name" value="ARM-like"/>
</dbReference>
<evidence type="ECO:0000313" key="2">
    <source>
        <dbReference type="EMBL" id="PNX79558.1"/>
    </source>
</evidence>
<dbReference type="AlphaFoldDB" id="A0A2K3LLZ6"/>
<dbReference type="STRING" id="57577.A0A2K3LLZ6"/>
<accession>A0A2K3LLZ6</accession>
<dbReference type="SUPFAM" id="SSF48371">
    <property type="entry name" value="ARM repeat"/>
    <property type="match status" value="1"/>
</dbReference>
<gene>
    <name evidence="2" type="ORF">L195_g035544</name>
</gene>
<dbReference type="InterPro" id="IPR016024">
    <property type="entry name" value="ARM-type_fold"/>
</dbReference>
<dbReference type="Gene3D" id="1.25.10.10">
    <property type="entry name" value="Leucine-rich Repeat Variant"/>
    <property type="match status" value="1"/>
</dbReference>
<reference evidence="2 3" key="1">
    <citation type="journal article" date="2014" name="Am. J. Bot.">
        <title>Genome assembly and annotation for red clover (Trifolium pratense; Fabaceae).</title>
        <authorList>
            <person name="Istvanek J."/>
            <person name="Jaros M."/>
            <person name="Krenek A."/>
            <person name="Repkova J."/>
        </authorList>
    </citation>
    <scope>NUCLEOTIDE SEQUENCE [LARGE SCALE GENOMIC DNA]</scope>
    <source>
        <strain evidence="3">cv. Tatra</strain>
        <tissue evidence="2">Young leaves</tissue>
    </source>
</reference>